<dbReference type="EMBL" id="JACKTY010000004">
    <property type="protein sequence ID" value="MCV7224496.1"/>
    <property type="molecule type" value="Genomic_DNA"/>
</dbReference>
<evidence type="ECO:0000313" key="2">
    <source>
        <dbReference type="EMBL" id="MCV7224496.1"/>
    </source>
</evidence>
<reference evidence="2 3" key="1">
    <citation type="journal article" date="2022" name="BMC Genomics">
        <title>Comparative genome analysis of mycobacteria focusing on tRNA and non-coding RNA.</title>
        <authorList>
            <person name="Behra P.R.K."/>
            <person name="Pettersson B.M.F."/>
            <person name="Ramesh M."/>
            <person name="Das S."/>
            <person name="Dasgupta S."/>
            <person name="Kirsebom L.A."/>
        </authorList>
    </citation>
    <scope>NUCLEOTIDE SEQUENCE [LARGE SCALE GENOMIC DNA]</scope>
    <source>
        <strain evidence="2 3">DSM 44078</strain>
    </source>
</reference>
<accession>A0ABT3C4U9</accession>
<keyword evidence="3" id="KW-1185">Reference proteome</keyword>
<feature type="region of interest" description="Disordered" evidence="1">
    <location>
        <begin position="175"/>
        <end position="194"/>
    </location>
</feature>
<evidence type="ECO:0008006" key="4">
    <source>
        <dbReference type="Google" id="ProtNLM"/>
    </source>
</evidence>
<gene>
    <name evidence="2" type="ORF">H7J73_00345</name>
</gene>
<protein>
    <recommendedName>
        <fullName evidence="4">Diacylglycerol O-acyltransferase</fullName>
    </recommendedName>
</protein>
<sequence>MRNKLAIQRRDRPWPDLFVTVLCGPFAMPTADELRNAVAELAQRYPHSRLTWGFDPTKRYWLTDRPPESVVVERDWDDSTDIGSRLDAIALDDEIAAPLTYIRYPAHLGLKISHSVGDGRVFQTIVAAVLQTALTGVVVPWSANRAGRFPLGAAALRTFGRRPALIRAAINDRHRHDDPPSIPAPPQSWSPSRRTVHRSLTKTRADEITAWGNEFAPGASRFALQVTLVLRALKKVGMEISSDVRVVVDLRRYLGWRYIDGNFINSAAMNIGVEMDPMQISSTIRATNRSARPLMAQMAAQTQAAIFGGVDTGVPTAVDPRALPRVTFSSLGLSPEIDSLPFLPDSPVVYGGSVPAEGPSGLTFLFMETSKVMSIDAIFHDNVIDADLVDRALHLVTSDPRSLLSDHP</sequence>
<evidence type="ECO:0000313" key="3">
    <source>
        <dbReference type="Proteomes" id="UP001526201"/>
    </source>
</evidence>
<dbReference type="RefSeq" id="WP_264065227.1">
    <property type="nucleotide sequence ID" value="NZ_JACKTY010000004.1"/>
</dbReference>
<name>A0ABT3C4U9_9MYCO</name>
<evidence type="ECO:0000256" key="1">
    <source>
        <dbReference type="SAM" id="MobiDB-lite"/>
    </source>
</evidence>
<organism evidence="2 3">
    <name type="scientific">Mycolicibacterium komossense</name>
    <dbReference type="NCBI Taxonomy" id="1779"/>
    <lineage>
        <taxon>Bacteria</taxon>
        <taxon>Bacillati</taxon>
        <taxon>Actinomycetota</taxon>
        <taxon>Actinomycetes</taxon>
        <taxon>Mycobacteriales</taxon>
        <taxon>Mycobacteriaceae</taxon>
        <taxon>Mycolicibacterium</taxon>
    </lineage>
</organism>
<dbReference type="Proteomes" id="UP001526201">
    <property type="component" value="Unassembled WGS sequence"/>
</dbReference>
<proteinExistence type="predicted"/>
<comment type="caution">
    <text evidence="2">The sequence shown here is derived from an EMBL/GenBank/DDBJ whole genome shotgun (WGS) entry which is preliminary data.</text>
</comment>